<evidence type="ECO:0000256" key="11">
    <source>
        <dbReference type="ARBA" id="ARBA00022967"/>
    </source>
</evidence>
<dbReference type="PRINTS" id="PR00119">
    <property type="entry name" value="CATATPASE"/>
</dbReference>
<dbReference type="SFLD" id="SFLDG00002">
    <property type="entry name" value="C1.7:_P-type_atpase_like"/>
    <property type="match status" value="1"/>
</dbReference>
<dbReference type="GO" id="GO:0043682">
    <property type="term" value="F:P-type divalent copper transporter activity"/>
    <property type="evidence" value="ECO:0007669"/>
    <property type="project" value="TreeGrafter"/>
</dbReference>
<evidence type="ECO:0000256" key="6">
    <source>
        <dbReference type="ARBA" id="ARBA00022692"/>
    </source>
</evidence>
<keyword evidence="8 15" id="KW-0547">Nucleotide-binding</keyword>
<keyword evidence="13" id="KW-0406">Ion transport</keyword>
<comment type="subcellular location">
    <subcellularLocation>
        <location evidence="1">Cell membrane</location>
        <topology evidence="1">Multi-pass membrane protein</topology>
    </subcellularLocation>
</comment>
<dbReference type="NCBIfam" id="TIGR01525">
    <property type="entry name" value="ATPase-IB_hvy"/>
    <property type="match status" value="1"/>
</dbReference>
<dbReference type="Gene3D" id="2.70.150.10">
    <property type="entry name" value="Calcium-transporting ATPase, cytoplasmic transduction domain A"/>
    <property type="match status" value="1"/>
</dbReference>
<dbReference type="GO" id="GO:0005886">
    <property type="term" value="C:plasma membrane"/>
    <property type="evidence" value="ECO:0007669"/>
    <property type="project" value="UniProtKB-SubCell"/>
</dbReference>
<dbReference type="GO" id="GO:0055070">
    <property type="term" value="P:copper ion homeostasis"/>
    <property type="evidence" value="ECO:0007669"/>
    <property type="project" value="TreeGrafter"/>
</dbReference>
<dbReference type="GO" id="GO:0005524">
    <property type="term" value="F:ATP binding"/>
    <property type="evidence" value="ECO:0007669"/>
    <property type="project" value="UniProtKB-UniRule"/>
</dbReference>
<dbReference type="Pfam" id="PF00122">
    <property type="entry name" value="E1-E2_ATPase"/>
    <property type="match status" value="1"/>
</dbReference>
<evidence type="ECO:0000256" key="2">
    <source>
        <dbReference type="ARBA" id="ARBA00006024"/>
    </source>
</evidence>
<dbReference type="InterPro" id="IPR023298">
    <property type="entry name" value="ATPase_P-typ_TM_dom_sf"/>
</dbReference>
<accession>A0A9X2KSJ5</accession>
<evidence type="ECO:0000256" key="4">
    <source>
        <dbReference type="ARBA" id="ARBA00022475"/>
    </source>
</evidence>
<evidence type="ECO:0000256" key="5">
    <source>
        <dbReference type="ARBA" id="ARBA00022553"/>
    </source>
</evidence>
<dbReference type="CDD" id="cd02079">
    <property type="entry name" value="P-type_ATPase_HM"/>
    <property type="match status" value="1"/>
</dbReference>
<dbReference type="NCBIfam" id="TIGR01512">
    <property type="entry name" value="ATPase-IB2_Cd"/>
    <property type="match status" value="1"/>
</dbReference>
<dbReference type="PROSITE" id="PS50846">
    <property type="entry name" value="HMA_2"/>
    <property type="match status" value="1"/>
</dbReference>
<evidence type="ECO:0000313" key="17">
    <source>
        <dbReference type="EMBL" id="MCP8897883.1"/>
    </source>
</evidence>
<dbReference type="PROSITE" id="PS01047">
    <property type="entry name" value="HMA_1"/>
    <property type="match status" value="1"/>
</dbReference>
<dbReference type="RefSeq" id="WP_253966180.1">
    <property type="nucleotide sequence ID" value="NZ_JAMFTH010000001.1"/>
</dbReference>
<evidence type="ECO:0000256" key="15">
    <source>
        <dbReference type="RuleBase" id="RU362081"/>
    </source>
</evidence>
<dbReference type="SUPFAM" id="SSF81653">
    <property type="entry name" value="Calcium ATPase, transduction domain A"/>
    <property type="match status" value="1"/>
</dbReference>
<dbReference type="InterPro" id="IPR018303">
    <property type="entry name" value="ATPase_P-typ_P_site"/>
</dbReference>
<feature type="transmembrane region" description="Helical" evidence="15">
    <location>
        <begin position="243"/>
        <end position="265"/>
    </location>
</feature>
<dbReference type="InterPro" id="IPR036163">
    <property type="entry name" value="HMA_dom_sf"/>
</dbReference>
<dbReference type="PANTHER" id="PTHR43520">
    <property type="entry name" value="ATP7, ISOFORM B"/>
    <property type="match status" value="1"/>
</dbReference>
<dbReference type="InterPro" id="IPR023299">
    <property type="entry name" value="ATPase_P-typ_cyto_dom_N"/>
</dbReference>
<dbReference type="GO" id="GO:0005507">
    <property type="term" value="F:copper ion binding"/>
    <property type="evidence" value="ECO:0007669"/>
    <property type="project" value="TreeGrafter"/>
</dbReference>
<keyword evidence="11" id="KW-1278">Translocase</keyword>
<dbReference type="Proteomes" id="UP001139319">
    <property type="component" value="Unassembled WGS sequence"/>
</dbReference>
<dbReference type="Gene3D" id="3.40.1110.10">
    <property type="entry name" value="Calcium-transporting ATPase, cytoplasmic domain N"/>
    <property type="match status" value="1"/>
</dbReference>
<dbReference type="InterPro" id="IPR001757">
    <property type="entry name" value="P_typ_ATPase"/>
</dbReference>
<feature type="transmembrane region" description="Helical" evidence="15">
    <location>
        <begin position="451"/>
        <end position="474"/>
    </location>
</feature>
<dbReference type="GO" id="GO:0016887">
    <property type="term" value="F:ATP hydrolysis activity"/>
    <property type="evidence" value="ECO:0007669"/>
    <property type="project" value="InterPro"/>
</dbReference>
<feature type="domain" description="HMA" evidence="16">
    <location>
        <begin position="94"/>
        <end position="160"/>
    </location>
</feature>
<dbReference type="InterPro" id="IPR059000">
    <property type="entry name" value="ATPase_P-type_domA"/>
</dbReference>
<evidence type="ECO:0000259" key="16">
    <source>
        <dbReference type="PROSITE" id="PS50846"/>
    </source>
</evidence>
<dbReference type="CDD" id="cd00371">
    <property type="entry name" value="HMA"/>
    <property type="match status" value="1"/>
</dbReference>
<dbReference type="SFLD" id="SFLDF00027">
    <property type="entry name" value="p-type_atpase"/>
    <property type="match status" value="1"/>
</dbReference>
<keyword evidence="18" id="KW-1185">Reference proteome</keyword>
<gene>
    <name evidence="17" type="ORF">M6D89_01070</name>
</gene>
<dbReference type="PROSITE" id="PS01229">
    <property type="entry name" value="COF_2"/>
    <property type="match status" value="1"/>
</dbReference>
<evidence type="ECO:0000256" key="13">
    <source>
        <dbReference type="ARBA" id="ARBA00023065"/>
    </source>
</evidence>
<dbReference type="Pfam" id="PF00702">
    <property type="entry name" value="Hydrolase"/>
    <property type="match status" value="1"/>
</dbReference>
<sequence length="792" mass="85445">MSDPQQAPKGCYHCGLPLPDQPEYPVEINGVRQLMCCPGCQAVASSIVSGGLEDFYRYRSELSEKPDGVSDNFAVYELPEIQDEFVLPLAETRYQANLLLEGISCAACAWLIEKHLEPVKGLEAVRVNVTSFRAQLVYDPNQITVSALMHKLAAIGYHPRPATDEQQAQLDTRENRRALARLGVAGFGMMQAGMVAVGLYTGAVDEWQNLLRWLSLLLSTPVVFFSAWPFFSSAWRSIKSGTLVMDVPVALAVGLGYGASAWATFTEQGEVYFESIAMFVFFLLLGRYLEFRSRTRSRVGLANVAQLLPPVAERWQSGHWVQVPLRSLEVGDTLRVSAGQNFCADGVVLDGSSSADESLLTGESQPVKKVPGDKVIAGSGNIDSPVEIQVTALGADTQLSSIERLIERAQRDKPRRALAADRLARSFVASVLIVCAVVYLGWYFYQPERALWVALSVLVVTCPCALALAMPTAYTAATDYLRKHGVLLTRGHVLESLETIDRVIFDKTGTLTTGRLSVAEFIPLVADAQRESCLAQAAALEAGSAHPIASAFVPWQGQVRARSVKQITGAGVSGTINGVRYRLGRPDYVADHLNPPSGDYLWLILTADDQPRAWIGLEDPLRPEAAQVVNQLQARGIAVELLSGDTPANVARVARTLNIADFRGGVTPAGKLSHLTQCQSQGDKVVMVGDGVNDVPVLSAADVSLAMARASDLAHNHADALLLADSLTPLAEAVNHAHKTAHIVRQNLTQSLMYNGLALPLAAAGWVPPWAAALGMTGSSLLVVLNALRLSR</sequence>
<dbReference type="InterPro" id="IPR008250">
    <property type="entry name" value="ATPase_P-typ_transduc_dom_A_sf"/>
</dbReference>
<evidence type="ECO:0000256" key="7">
    <source>
        <dbReference type="ARBA" id="ARBA00022723"/>
    </source>
</evidence>
<dbReference type="InterPro" id="IPR017969">
    <property type="entry name" value="Heavy-metal-associated_CS"/>
</dbReference>
<dbReference type="InterPro" id="IPR006121">
    <property type="entry name" value="HMA_dom"/>
</dbReference>
<dbReference type="SFLD" id="SFLDS00003">
    <property type="entry name" value="Haloacid_Dehalogenase"/>
    <property type="match status" value="1"/>
</dbReference>
<evidence type="ECO:0000256" key="14">
    <source>
        <dbReference type="ARBA" id="ARBA00023136"/>
    </source>
</evidence>
<evidence type="ECO:0000256" key="3">
    <source>
        <dbReference type="ARBA" id="ARBA00022448"/>
    </source>
</evidence>
<dbReference type="NCBIfam" id="TIGR01494">
    <property type="entry name" value="ATPase_P-type"/>
    <property type="match status" value="1"/>
</dbReference>
<dbReference type="Pfam" id="PF00403">
    <property type="entry name" value="HMA"/>
    <property type="match status" value="1"/>
</dbReference>
<keyword evidence="14 15" id="KW-0472">Membrane</keyword>
<keyword evidence="12 15" id="KW-1133">Transmembrane helix</keyword>
<dbReference type="InterPro" id="IPR027256">
    <property type="entry name" value="P-typ_ATPase_IB"/>
</dbReference>
<dbReference type="Gene3D" id="3.30.70.100">
    <property type="match status" value="1"/>
</dbReference>
<feature type="transmembrane region" description="Helical" evidence="15">
    <location>
        <begin position="748"/>
        <end position="764"/>
    </location>
</feature>
<keyword evidence="7 15" id="KW-0479">Metal-binding</keyword>
<dbReference type="AlphaFoldDB" id="A0A9X2KSJ5"/>
<keyword evidence="5" id="KW-0597">Phosphoprotein</keyword>
<keyword evidence="10" id="KW-0460">Magnesium</keyword>
<reference evidence="17" key="2">
    <citation type="submission" date="2023-01" db="EMBL/GenBank/DDBJ databases">
        <title>Gilvimarinus xylanilyticus HB14 isolated from Caulerpa lentillifera aquaculture base in Hainan, China.</title>
        <authorList>
            <person name="Zhang Y.-J."/>
        </authorList>
    </citation>
    <scope>NUCLEOTIDE SEQUENCE</scope>
    <source>
        <strain evidence="17">HB14</strain>
    </source>
</reference>
<dbReference type="Pfam" id="PF12156">
    <property type="entry name" value="ATPase-cat_bd"/>
    <property type="match status" value="1"/>
</dbReference>
<feature type="transmembrane region" description="Helical" evidence="15">
    <location>
        <begin position="210"/>
        <end position="231"/>
    </location>
</feature>
<dbReference type="InterPro" id="IPR036412">
    <property type="entry name" value="HAD-like_sf"/>
</dbReference>
<evidence type="ECO:0000256" key="9">
    <source>
        <dbReference type="ARBA" id="ARBA00022840"/>
    </source>
</evidence>
<dbReference type="EMBL" id="JAMFTH010000001">
    <property type="protein sequence ID" value="MCP8897883.1"/>
    <property type="molecule type" value="Genomic_DNA"/>
</dbReference>
<keyword evidence="3" id="KW-0813">Transport</keyword>
<dbReference type="SUPFAM" id="SSF55008">
    <property type="entry name" value="HMA, heavy metal-associated domain"/>
    <property type="match status" value="1"/>
</dbReference>
<comment type="similarity">
    <text evidence="2 15">Belongs to the cation transport ATPase (P-type) (TC 3.A.3) family. Type IB subfamily.</text>
</comment>
<feature type="transmembrane region" description="Helical" evidence="15">
    <location>
        <begin position="182"/>
        <end position="204"/>
    </location>
</feature>
<evidence type="ECO:0000256" key="10">
    <source>
        <dbReference type="ARBA" id="ARBA00022842"/>
    </source>
</evidence>
<dbReference type="SUPFAM" id="SSF56784">
    <property type="entry name" value="HAD-like"/>
    <property type="match status" value="1"/>
</dbReference>
<evidence type="ECO:0000313" key="18">
    <source>
        <dbReference type="Proteomes" id="UP001139319"/>
    </source>
</evidence>
<dbReference type="NCBIfam" id="TIGR01511">
    <property type="entry name" value="ATPase-IB1_Cu"/>
    <property type="match status" value="1"/>
</dbReference>
<reference evidence="17" key="1">
    <citation type="submission" date="2022-05" db="EMBL/GenBank/DDBJ databases">
        <authorList>
            <person name="Sun H.-N."/>
        </authorList>
    </citation>
    <scope>NUCLEOTIDE SEQUENCE</scope>
    <source>
        <strain evidence="17">HB14</strain>
    </source>
</reference>
<organism evidence="17 18">
    <name type="scientific">Gilvimarinus xylanilyticus</name>
    <dbReference type="NCBI Taxonomy" id="2944139"/>
    <lineage>
        <taxon>Bacteria</taxon>
        <taxon>Pseudomonadati</taxon>
        <taxon>Pseudomonadota</taxon>
        <taxon>Gammaproteobacteria</taxon>
        <taxon>Cellvibrionales</taxon>
        <taxon>Cellvibrionaceae</taxon>
        <taxon>Gilvimarinus</taxon>
    </lineage>
</organism>
<name>A0A9X2KSJ5_9GAMM</name>
<dbReference type="PROSITE" id="PS00154">
    <property type="entry name" value="ATPASE_E1_E2"/>
    <property type="match status" value="1"/>
</dbReference>
<keyword evidence="6 15" id="KW-0812">Transmembrane</keyword>
<keyword evidence="9 15" id="KW-0067">ATP-binding</keyword>
<evidence type="ECO:0000256" key="1">
    <source>
        <dbReference type="ARBA" id="ARBA00004651"/>
    </source>
</evidence>
<proteinExistence type="inferred from homology"/>
<evidence type="ECO:0000256" key="8">
    <source>
        <dbReference type="ARBA" id="ARBA00022741"/>
    </source>
</evidence>
<dbReference type="InterPro" id="IPR044492">
    <property type="entry name" value="P_typ_ATPase_HD_dom"/>
</dbReference>
<dbReference type="SUPFAM" id="SSF81665">
    <property type="entry name" value="Calcium ATPase, transmembrane domain M"/>
    <property type="match status" value="1"/>
</dbReference>
<feature type="transmembrane region" description="Helical" evidence="15">
    <location>
        <begin position="423"/>
        <end position="445"/>
    </location>
</feature>
<keyword evidence="4 15" id="KW-1003">Cell membrane</keyword>
<evidence type="ECO:0000256" key="12">
    <source>
        <dbReference type="ARBA" id="ARBA00022989"/>
    </source>
</evidence>
<comment type="caution">
    <text evidence="17">The sequence shown here is derived from an EMBL/GenBank/DDBJ whole genome shotgun (WGS) entry which is preliminary data.</text>
</comment>
<feature type="transmembrane region" description="Helical" evidence="15">
    <location>
        <begin position="271"/>
        <end position="289"/>
    </location>
</feature>
<dbReference type="PANTHER" id="PTHR43520:SF5">
    <property type="entry name" value="CATION-TRANSPORTING P-TYPE ATPASE-RELATED"/>
    <property type="match status" value="1"/>
</dbReference>
<dbReference type="InterPro" id="IPR023214">
    <property type="entry name" value="HAD_sf"/>
</dbReference>
<dbReference type="Gene3D" id="3.40.50.1000">
    <property type="entry name" value="HAD superfamily/HAD-like"/>
    <property type="match status" value="1"/>
</dbReference>
<dbReference type="InterPro" id="IPR021993">
    <property type="entry name" value="ATPase-cat-bd"/>
</dbReference>
<protein>
    <submittedName>
        <fullName evidence="17">Heavy metal translocating P-type ATPase</fullName>
    </submittedName>
</protein>